<organism evidence="1 2">
    <name type="scientific">Leucothrix pacifica</name>
    <dbReference type="NCBI Taxonomy" id="1247513"/>
    <lineage>
        <taxon>Bacteria</taxon>
        <taxon>Pseudomonadati</taxon>
        <taxon>Pseudomonadota</taxon>
        <taxon>Gammaproteobacteria</taxon>
        <taxon>Thiotrichales</taxon>
        <taxon>Thiotrichaceae</taxon>
        <taxon>Leucothrix</taxon>
    </lineage>
</organism>
<name>A0A317CSE8_9GAMM</name>
<dbReference type="EMBL" id="QGKM01000003">
    <property type="protein sequence ID" value="PWR00464.1"/>
    <property type="molecule type" value="Genomic_DNA"/>
</dbReference>
<accession>A0A317CSE8</accession>
<dbReference type="PROSITE" id="PS51257">
    <property type="entry name" value="PROKAR_LIPOPROTEIN"/>
    <property type="match status" value="1"/>
</dbReference>
<protein>
    <submittedName>
        <fullName evidence="1">Pilus assembly protein PilP</fullName>
    </submittedName>
</protein>
<keyword evidence="2" id="KW-1185">Reference proteome</keyword>
<comment type="caution">
    <text evidence="1">The sequence shown here is derived from an EMBL/GenBank/DDBJ whole genome shotgun (WGS) entry which is preliminary data.</text>
</comment>
<dbReference type="OrthoDB" id="5296580at2"/>
<evidence type="ECO:0000313" key="2">
    <source>
        <dbReference type="Proteomes" id="UP000245539"/>
    </source>
</evidence>
<sequence length="178" mass="20074">MCNINRFQRVLRLSVVALMSPVVLVGCIKDTSDLDVYFEHHRAKQAREIEPIPEVKPYLRYVYPENDKDPFDVSMLAPNEVPVVDTGISVDTTRVKEFLEGFPLDSLRMVGTVQKDNHLWALIKIPDGGVQSVKKGNYLGQNYGKIRAVLEGEIQLSETVSNGLGSYKERENKLLLAQ</sequence>
<dbReference type="InterPro" id="IPR007446">
    <property type="entry name" value="PilP"/>
</dbReference>
<dbReference type="Gene3D" id="2.30.30.830">
    <property type="match status" value="1"/>
</dbReference>
<dbReference type="PIRSF" id="PIRSF016481">
    <property type="entry name" value="Pilus_assembly_PilP"/>
    <property type="match status" value="1"/>
</dbReference>
<evidence type="ECO:0000313" key="1">
    <source>
        <dbReference type="EMBL" id="PWR00464.1"/>
    </source>
</evidence>
<gene>
    <name evidence="1" type="ORF">DKW60_01170</name>
</gene>
<dbReference type="Pfam" id="PF04351">
    <property type="entry name" value="PilP"/>
    <property type="match status" value="1"/>
</dbReference>
<dbReference type="AlphaFoldDB" id="A0A317CSE8"/>
<dbReference type="Proteomes" id="UP000245539">
    <property type="component" value="Unassembled WGS sequence"/>
</dbReference>
<proteinExistence type="predicted"/>
<reference evidence="1 2" key="1">
    <citation type="submission" date="2018-05" db="EMBL/GenBank/DDBJ databases">
        <title>Leucothrix arctica sp. nov., isolated from Arctic seawater.</title>
        <authorList>
            <person name="Choi A."/>
            <person name="Baek K."/>
        </authorList>
    </citation>
    <scope>NUCLEOTIDE SEQUENCE [LARGE SCALE GENOMIC DNA]</scope>
    <source>
        <strain evidence="1 2">JCM 18388</strain>
    </source>
</reference>